<comment type="caution">
    <text evidence="2">The sequence shown here is derived from an EMBL/GenBank/DDBJ whole genome shotgun (WGS) entry which is preliminary data.</text>
</comment>
<dbReference type="OrthoDB" id="10472923at2759"/>
<accession>A0A2P5DPI7</accession>
<evidence type="ECO:0000313" key="2">
    <source>
        <dbReference type="EMBL" id="PON75203.1"/>
    </source>
</evidence>
<gene>
    <name evidence="2" type="ORF">PanWU01x14_045550</name>
</gene>
<organism evidence="2 3">
    <name type="scientific">Parasponia andersonii</name>
    <name type="common">Sponia andersonii</name>
    <dbReference type="NCBI Taxonomy" id="3476"/>
    <lineage>
        <taxon>Eukaryota</taxon>
        <taxon>Viridiplantae</taxon>
        <taxon>Streptophyta</taxon>
        <taxon>Embryophyta</taxon>
        <taxon>Tracheophyta</taxon>
        <taxon>Spermatophyta</taxon>
        <taxon>Magnoliopsida</taxon>
        <taxon>eudicotyledons</taxon>
        <taxon>Gunneridae</taxon>
        <taxon>Pentapetalae</taxon>
        <taxon>rosids</taxon>
        <taxon>fabids</taxon>
        <taxon>Rosales</taxon>
        <taxon>Cannabaceae</taxon>
        <taxon>Parasponia</taxon>
    </lineage>
</organism>
<evidence type="ECO:0000313" key="3">
    <source>
        <dbReference type="Proteomes" id="UP000237105"/>
    </source>
</evidence>
<evidence type="ECO:0000256" key="1">
    <source>
        <dbReference type="SAM" id="MobiDB-lite"/>
    </source>
</evidence>
<sequence>MSPLLHDHPLRFLVIVVTRASSSSPASKLNLKSPLKRKGSSSGPKSKEQVKSMGKKLRLDPDSEKALIPQNLKVWELKIKPQNHFHSKVMCFSSFEAIENIRSKVTADQKVLFKKTCFKQFLDLKKLRMQGQI</sequence>
<dbReference type="EMBL" id="JXTB01000025">
    <property type="protein sequence ID" value="PON75203.1"/>
    <property type="molecule type" value="Genomic_DNA"/>
</dbReference>
<dbReference type="Proteomes" id="UP000237105">
    <property type="component" value="Unassembled WGS sequence"/>
</dbReference>
<name>A0A2P5DPI7_PARAD</name>
<feature type="region of interest" description="Disordered" evidence="1">
    <location>
        <begin position="22"/>
        <end position="57"/>
    </location>
</feature>
<reference evidence="3" key="1">
    <citation type="submission" date="2016-06" db="EMBL/GenBank/DDBJ databases">
        <title>Parallel loss of symbiosis genes in relatives of nitrogen-fixing non-legume Parasponia.</title>
        <authorList>
            <person name="Van Velzen R."/>
            <person name="Holmer R."/>
            <person name="Bu F."/>
            <person name="Rutten L."/>
            <person name="Van Zeijl A."/>
            <person name="Liu W."/>
            <person name="Santuari L."/>
            <person name="Cao Q."/>
            <person name="Sharma T."/>
            <person name="Shen D."/>
            <person name="Roswanjaya Y."/>
            <person name="Wardhani T."/>
            <person name="Kalhor M.S."/>
            <person name="Jansen J."/>
            <person name="Van den Hoogen J."/>
            <person name="Gungor B."/>
            <person name="Hartog M."/>
            <person name="Hontelez J."/>
            <person name="Verver J."/>
            <person name="Yang W.-C."/>
            <person name="Schijlen E."/>
            <person name="Repin R."/>
            <person name="Schilthuizen M."/>
            <person name="Schranz E."/>
            <person name="Heidstra R."/>
            <person name="Miyata K."/>
            <person name="Fedorova E."/>
            <person name="Kohlen W."/>
            <person name="Bisseling T."/>
            <person name="Smit S."/>
            <person name="Geurts R."/>
        </authorList>
    </citation>
    <scope>NUCLEOTIDE SEQUENCE [LARGE SCALE GENOMIC DNA]</scope>
    <source>
        <strain evidence="3">cv. WU1-14</strain>
    </source>
</reference>
<keyword evidence="3" id="KW-1185">Reference proteome</keyword>
<protein>
    <submittedName>
        <fullName evidence="2">Uncharacterized protein</fullName>
    </submittedName>
</protein>
<dbReference type="AlphaFoldDB" id="A0A2P5DPI7"/>
<proteinExistence type="predicted"/>